<evidence type="ECO:0000256" key="3">
    <source>
        <dbReference type="ARBA" id="ARBA00022691"/>
    </source>
</evidence>
<sequence length="310" mass="33875">MAYRYLFGPVCSRRLGTSLGVDLVPLKTCTFNCVYCECGRTTSLTGERREYVPTDRVIAEVDEYLAKAPDLDYVTFAGSGEPTLHSGIGEIISFIKDRYPRYRVAVLTNSALLTDPDVRAALMQADLVVPSLDAVSEEVFQEINRPCPGLTAGQVLAGLEAFAREFMGEIWLEVFIVPGLNDTEEEILRLRDAIAVIDPDCVQVNTLDRPGTEVWVRPAPPLALERIASILGGNAEVIGAACTGRALPPKAGEVIDLLLATIRRRPCTIGDLAGILGLRPAEVSKCLRVLEAEGRVELVREKRGVFYRAI</sequence>
<dbReference type="Proteomes" id="UP000737555">
    <property type="component" value="Unassembled WGS sequence"/>
</dbReference>
<dbReference type="Gene3D" id="3.20.20.70">
    <property type="entry name" value="Aldolase class I"/>
    <property type="match status" value="1"/>
</dbReference>
<comment type="cofactor">
    <cofactor evidence="1">
        <name>[4Fe-4S] cluster</name>
        <dbReference type="ChEBI" id="CHEBI:49883"/>
    </cofactor>
</comment>
<dbReference type="Gene3D" id="1.10.10.10">
    <property type="entry name" value="Winged helix-like DNA-binding domain superfamily/Winged helix DNA-binding domain"/>
    <property type="match status" value="1"/>
</dbReference>
<dbReference type="CDD" id="cd00090">
    <property type="entry name" value="HTH_ARSR"/>
    <property type="match status" value="1"/>
</dbReference>
<protein>
    <submittedName>
        <fullName evidence="8">Radical SAM protein</fullName>
    </submittedName>
</protein>
<dbReference type="PROSITE" id="PS51918">
    <property type="entry name" value="RADICAL_SAM"/>
    <property type="match status" value="1"/>
</dbReference>
<dbReference type="PANTHER" id="PTHR43787">
    <property type="entry name" value="FEMO COFACTOR BIOSYNTHESIS PROTEIN NIFB-RELATED"/>
    <property type="match status" value="1"/>
</dbReference>
<comment type="caution">
    <text evidence="8">The sequence shown here is derived from an EMBL/GenBank/DDBJ whole genome shotgun (WGS) entry which is preliminary data.</text>
</comment>
<dbReference type="InterPro" id="IPR007197">
    <property type="entry name" value="rSAM"/>
</dbReference>
<gene>
    <name evidence="8" type="ORF">HQQ74_08945</name>
</gene>
<keyword evidence="6" id="KW-0411">Iron-sulfur</keyword>
<dbReference type="PANTHER" id="PTHR43787:SF11">
    <property type="entry name" value="UPF0026 PROTEIN SLR1464"/>
    <property type="match status" value="1"/>
</dbReference>
<accession>A0A8T7H4Q0</accession>
<dbReference type="GO" id="GO:0046872">
    <property type="term" value="F:metal ion binding"/>
    <property type="evidence" value="ECO:0007669"/>
    <property type="project" value="UniProtKB-KW"/>
</dbReference>
<evidence type="ECO:0000259" key="7">
    <source>
        <dbReference type="PROSITE" id="PS51918"/>
    </source>
</evidence>
<dbReference type="InterPro" id="IPR058240">
    <property type="entry name" value="rSAM_sf"/>
</dbReference>
<proteinExistence type="predicted"/>
<evidence type="ECO:0000313" key="9">
    <source>
        <dbReference type="Proteomes" id="UP000737555"/>
    </source>
</evidence>
<keyword evidence="5" id="KW-0408">Iron</keyword>
<dbReference type="SUPFAM" id="SSF46785">
    <property type="entry name" value="Winged helix' DNA-binding domain"/>
    <property type="match status" value="1"/>
</dbReference>
<evidence type="ECO:0000256" key="2">
    <source>
        <dbReference type="ARBA" id="ARBA00022485"/>
    </source>
</evidence>
<dbReference type="InterPro" id="IPR011991">
    <property type="entry name" value="ArsR-like_HTH"/>
</dbReference>
<evidence type="ECO:0000256" key="6">
    <source>
        <dbReference type="ARBA" id="ARBA00023014"/>
    </source>
</evidence>
<dbReference type="InterPro" id="IPR013785">
    <property type="entry name" value="Aldolase_TIM"/>
</dbReference>
<dbReference type="SFLD" id="SFLDG01083">
    <property type="entry name" value="Uncharacterised_Radical_SAM_Su"/>
    <property type="match status" value="1"/>
</dbReference>
<dbReference type="SUPFAM" id="SSF102114">
    <property type="entry name" value="Radical SAM enzymes"/>
    <property type="match status" value="1"/>
</dbReference>
<evidence type="ECO:0000313" key="8">
    <source>
        <dbReference type="EMBL" id="NQS78807.1"/>
    </source>
</evidence>
<dbReference type="GO" id="GO:0051539">
    <property type="term" value="F:4 iron, 4 sulfur cluster binding"/>
    <property type="evidence" value="ECO:0007669"/>
    <property type="project" value="UniProtKB-KW"/>
</dbReference>
<evidence type="ECO:0000256" key="1">
    <source>
        <dbReference type="ARBA" id="ARBA00001966"/>
    </source>
</evidence>
<evidence type="ECO:0000256" key="4">
    <source>
        <dbReference type="ARBA" id="ARBA00022723"/>
    </source>
</evidence>
<keyword evidence="4" id="KW-0479">Metal-binding</keyword>
<dbReference type="SMART" id="SM00729">
    <property type="entry name" value="Elp3"/>
    <property type="match status" value="1"/>
</dbReference>
<name>A0A8T7H4Q0_9EURY</name>
<reference evidence="8" key="1">
    <citation type="submission" date="2020-05" db="EMBL/GenBank/DDBJ databases">
        <title>The first insight into the ecology of ammonia-tolerant syntrophic propionate oxidizing bacteria.</title>
        <authorList>
            <person name="Singh A."/>
            <person name="Schnurer A."/>
            <person name="Westerholm M."/>
        </authorList>
    </citation>
    <scope>NUCLEOTIDE SEQUENCE</scope>
    <source>
        <strain evidence="8">MAG54</strain>
    </source>
</reference>
<dbReference type="InterPro" id="IPR040084">
    <property type="entry name" value="GTPase_Obg"/>
</dbReference>
<evidence type="ECO:0000256" key="5">
    <source>
        <dbReference type="ARBA" id="ARBA00023004"/>
    </source>
</evidence>
<feature type="domain" description="Radical SAM core" evidence="7">
    <location>
        <begin position="13"/>
        <end position="250"/>
    </location>
</feature>
<organism evidence="8 9">
    <name type="scientific">Methanoculleus bourgensis</name>
    <dbReference type="NCBI Taxonomy" id="83986"/>
    <lineage>
        <taxon>Archaea</taxon>
        <taxon>Methanobacteriati</taxon>
        <taxon>Methanobacteriota</taxon>
        <taxon>Stenosarchaea group</taxon>
        <taxon>Methanomicrobia</taxon>
        <taxon>Methanomicrobiales</taxon>
        <taxon>Methanomicrobiaceae</taxon>
        <taxon>Methanoculleus</taxon>
    </lineage>
</organism>
<dbReference type="InterPro" id="IPR006638">
    <property type="entry name" value="Elp3/MiaA/NifB-like_rSAM"/>
</dbReference>
<dbReference type="SFLD" id="SFLDS00029">
    <property type="entry name" value="Radical_SAM"/>
    <property type="match status" value="1"/>
</dbReference>
<dbReference type="CDD" id="cd01335">
    <property type="entry name" value="Radical_SAM"/>
    <property type="match status" value="1"/>
</dbReference>
<dbReference type="AlphaFoldDB" id="A0A8T7H4Q0"/>
<dbReference type="Pfam" id="PF04055">
    <property type="entry name" value="Radical_SAM"/>
    <property type="match status" value="1"/>
</dbReference>
<dbReference type="InterPro" id="IPR036390">
    <property type="entry name" value="WH_DNA-bd_sf"/>
</dbReference>
<dbReference type="InterPro" id="IPR036388">
    <property type="entry name" value="WH-like_DNA-bd_sf"/>
</dbReference>
<dbReference type="EMBL" id="JABMJE010000147">
    <property type="protein sequence ID" value="NQS78807.1"/>
    <property type="molecule type" value="Genomic_DNA"/>
</dbReference>
<keyword evidence="2" id="KW-0004">4Fe-4S</keyword>
<keyword evidence="3" id="KW-0949">S-adenosyl-L-methionine</keyword>
<dbReference type="GO" id="GO:0003824">
    <property type="term" value="F:catalytic activity"/>
    <property type="evidence" value="ECO:0007669"/>
    <property type="project" value="InterPro"/>
</dbReference>